<gene>
    <name evidence="2" type="ORF">ISF6_1983</name>
</gene>
<proteinExistence type="predicted"/>
<evidence type="ECO:0000313" key="3">
    <source>
        <dbReference type="Proteomes" id="UP000037660"/>
    </source>
</evidence>
<keyword evidence="1" id="KW-0812">Transmembrane</keyword>
<dbReference type="AlphaFoldDB" id="A0A0K8P0H9"/>
<protein>
    <recommendedName>
        <fullName evidence="4">DUF4386 family protein</fullName>
    </recommendedName>
</protein>
<dbReference type="Proteomes" id="UP000037660">
    <property type="component" value="Unassembled WGS sequence"/>
</dbReference>
<evidence type="ECO:0008006" key="4">
    <source>
        <dbReference type="Google" id="ProtNLM"/>
    </source>
</evidence>
<feature type="transmembrane region" description="Helical" evidence="1">
    <location>
        <begin position="183"/>
        <end position="203"/>
    </location>
</feature>
<name>A0A0K8P0H9_PISS1</name>
<dbReference type="InterPro" id="IPR025495">
    <property type="entry name" value="DUF4386"/>
</dbReference>
<sequence>MKPDAPAGSRLATRVGGAALIAATLLFAAVFAWLAHAFDYPAVLDRPAADVLPGLLALGETGRAVWVLYGLLPGLLVPAALGVYAAGRQAAPLPARAAVILAVLSAASMAAGLLRWPSLHWQLAIAHDTASPAARQAIAAVFAASNSYLGSFIGEFLGELFLNLFFVVSAAVLTRSGAAPRGLLLASLAAGLLGGVAMLRNVLPMVQAVAALNNAVLPAWMLVLGGVLVRHRAAASTRGPLAPTPCA</sequence>
<organism evidence="2 3">
    <name type="scientific">Piscinibacter sakaiensis</name>
    <name type="common">Ideonella sakaiensis</name>
    <dbReference type="NCBI Taxonomy" id="1547922"/>
    <lineage>
        <taxon>Bacteria</taxon>
        <taxon>Pseudomonadati</taxon>
        <taxon>Pseudomonadota</taxon>
        <taxon>Betaproteobacteria</taxon>
        <taxon>Burkholderiales</taxon>
        <taxon>Sphaerotilaceae</taxon>
        <taxon>Piscinibacter</taxon>
    </lineage>
</organism>
<feature type="transmembrane region" description="Helical" evidence="1">
    <location>
        <begin position="93"/>
        <end position="114"/>
    </location>
</feature>
<accession>A0A0K8P0H9</accession>
<comment type="caution">
    <text evidence="2">The sequence shown here is derived from an EMBL/GenBank/DDBJ whole genome shotgun (WGS) entry which is preliminary data.</text>
</comment>
<feature type="transmembrane region" description="Helical" evidence="1">
    <location>
        <begin position="156"/>
        <end position="174"/>
    </location>
</feature>
<feature type="transmembrane region" description="Helical" evidence="1">
    <location>
        <begin position="209"/>
        <end position="229"/>
    </location>
</feature>
<keyword evidence="1" id="KW-0472">Membrane</keyword>
<feature type="transmembrane region" description="Helical" evidence="1">
    <location>
        <begin position="66"/>
        <end position="86"/>
    </location>
</feature>
<reference evidence="2 3" key="2">
    <citation type="journal article" date="2016" name="Science">
        <title>A bacterium that degrades and assimilates poly(ethylene terephthalate).</title>
        <authorList>
            <person name="Yoshida S."/>
            <person name="Hiraga K."/>
            <person name="Takehana T."/>
            <person name="Taniguchi I."/>
            <person name="Yamaji H."/>
            <person name="Maeda Y."/>
            <person name="Toyohara K."/>
            <person name="Miyamoto K."/>
            <person name="Kimura Y."/>
            <person name="Oda K."/>
        </authorList>
    </citation>
    <scope>NUCLEOTIDE SEQUENCE [LARGE SCALE GENOMIC DNA]</scope>
    <source>
        <strain evidence="3">NBRC 110686 / TISTR 2288 / 201-F6</strain>
    </source>
</reference>
<dbReference type="STRING" id="1547922.ISF6_1983"/>
<dbReference type="RefSeq" id="WP_054020152.1">
    <property type="nucleotide sequence ID" value="NZ_BBYR01000032.1"/>
</dbReference>
<evidence type="ECO:0000256" key="1">
    <source>
        <dbReference type="SAM" id="Phobius"/>
    </source>
</evidence>
<keyword evidence="1" id="KW-1133">Transmembrane helix</keyword>
<reference evidence="3" key="1">
    <citation type="submission" date="2015-07" db="EMBL/GenBank/DDBJ databases">
        <title>Discovery of a poly(ethylene terephthalate assimilation.</title>
        <authorList>
            <person name="Yoshida S."/>
            <person name="Hiraga K."/>
            <person name="Takehana T."/>
            <person name="Taniguchi I."/>
            <person name="Yamaji H."/>
            <person name="Maeda Y."/>
            <person name="Toyohara K."/>
            <person name="Miyamoto K."/>
            <person name="Kimura Y."/>
            <person name="Oda K."/>
        </authorList>
    </citation>
    <scope>NUCLEOTIDE SEQUENCE [LARGE SCALE GENOMIC DNA]</scope>
    <source>
        <strain evidence="3">NBRC 110686 / TISTR 2288 / 201-F6</strain>
    </source>
</reference>
<dbReference type="EMBL" id="BBYR01000032">
    <property type="protein sequence ID" value="GAP36143.1"/>
    <property type="molecule type" value="Genomic_DNA"/>
</dbReference>
<dbReference type="Pfam" id="PF14329">
    <property type="entry name" value="DUF4386"/>
    <property type="match status" value="1"/>
</dbReference>
<evidence type="ECO:0000313" key="2">
    <source>
        <dbReference type="EMBL" id="GAP36143.1"/>
    </source>
</evidence>
<keyword evidence="3" id="KW-1185">Reference proteome</keyword>